<comment type="similarity">
    <text evidence="1">Belongs to the WXG100 family.</text>
</comment>
<dbReference type="RefSeq" id="WP_344166688.1">
    <property type="nucleotide sequence ID" value="NZ_BAAARY010000001.1"/>
</dbReference>
<evidence type="ECO:0000313" key="3">
    <source>
        <dbReference type="EMBL" id="GAA2510340.1"/>
    </source>
</evidence>
<organism evidence="3 4">
    <name type="scientific">Pilimelia columellifera subsp. columellifera</name>
    <dbReference type="NCBI Taxonomy" id="706583"/>
    <lineage>
        <taxon>Bacteria</taxon>
        <taxon>Bacillati</taxon>
        <taxon>Actinomycetota</taxon>
        <taxon>Actinomycetes</taxon>
        <taxon>Micromonosporales</taxon>
        <taxon>Micromonosporaceae</taxon>
        <taxon>Pilimelia</taxon>
    </lineage>
</organism>
<protein>
    <recommendedName>
        <fullName evidence="1">ESAT-6-like protein</fullName>
    </recommendedName>
</protein>
<keyword evidence="4" id="KW-1185">Reference proteome</keyword>
<evidence type="ECO:0000256" key="1">
    <source>
        <dbReference type="RuleBase" id="RU362001"/>
    </source>
</evidence>
<sequence length="105" mass="11141">MSQTQAEAAVMAATAARFDSANDSLQGMLRRLMSELEVLQSGWRGAGGRSFHQVKEAWAADQAAMSRALTETAEAIRASGQQYTSSDSDAAQRVGASHRGVTLPL</sequence>
<evidence type="ECO:0000256" key="2">
    <source>
        <dbReference type="SAM" id="MobiDB-lite"/>
    </source>
</evidence>
<dbReference type="Proteomes" id="UP001499978">
    <property type="component" value="Unassembled WGS sequence"/>
</dbReference>
<dbReference type="SUPFAM" id="SSF140453">
    <property type="entry name" value="EsxAB dimer-like"/>
    <property type="match status" value="1"/>
</dbReference>
<dbReference type="Pfam" id="PF06013">
    <property type="entry name" value="WXG100"/>
    <property type="match status" value="1"/>
</dbReference>
<dbReference type="EMBL" id="BAAARY010000001">
    <property type="protein sequence ID" value="GAA2510340.1"/>
    <property type="molecule type" value="Genomic_DNA"/>
</dbReference>
<proteinExistence type="inferred from homology"/>
<dbReference type="Gene3D" id="1.10.287.1060">
    <property type="entry name" value="ESAT-6-like"/>
    <property type="match status" value="1"/>
</dbReference>
<dbReference type="NCBIfam" id="TIGR03930">
    <property type="entry name" value="WXG100_ESAT6"/>
    <property type="match status" value="1"/>
</dbReference>
<reference evidence="3 4" key="1">
    <citation type="journal article" date="2019" name="Int. J. Syst. Evol. Microbiol.">
        <title>The Global Catalogue of Microorganisms (GCM) 10K type strain sequencing project: providing services to taxonomists for standard genome sequencing and annotation.</title>
        <authorList>
            <consortium name="The Broad Institute Genomics Platform"/>
            <consortium name="The Broad Institute Genome Sequencing Center for Infectious Disease"/>
            <person name="Wu L."/>
            <person name="Ma J."/>
        </authorList>
    </citation>
    <scope>NUCLEOTIDE SEQUENCE [LARGE SCALE GENOMIC DNA]</scope>
    <source>
        <strain evidence="3 4">JCM 3367</strain>
    </source>
</reference>
<comment type="caution">
    <text evidence="3">The sequence shown here is derived from an EMBL/GenBank/DDBJ whole genome shotgun (WGS) entry which is preliminary data.</text>
</comment>
<accession>A0ABN3MWM9</accession>
<dbReference type="InterPro" id="IPR036689">
    <property type="entry name" value="ESAT-6-like_sf"/>
</dbReference>
<gene>
    <name evidence="3" type="ORF">GCM10010201_01250</name>
</gene>
<name>A0ABN3MWM9_9ACTN</name>
<feature type="region of interest" description="Disordered" evidence="2">
    <location>
        <begin position="79"/>
        <end position="105"/>
    </location>
</feature>
<dbReference type="InterPro" id="IPR010310">
    <property type="entry name" value="T7SS_ESAT-6-like"/>
</dbReference>
<evidence type="ECO:0000313" key="4">
    <source>
        <dbReference type="Proteomes" id="UP001499978"/>
    </source>
</evidence>
<feature type="compositionally biased region" description="Polar residues" evidence="2">
    <location>
        <begin position="79"/>
        <end position="89"/>
    </location>
</feature>